<dbReference type="EMBL" id="BNJK01000002">
    <property type="protein sequence ID" value="GHO98400.1"/>
    <property type="molecule type" value="Genomic_DNA"/>
</dbReference>
<organism evidence="1 2">
    <name type="scientific">Reticulibacter mediterranei</name>
    <dbReference type="NCBI Taxonomy" id="2778369"/>
    <lineage>
        <taxon>Bacteria</taxon>
        <taxon>Bacillati</taxon>
        <taxon>Chloroflexota</taxon>
        <taxon>Ktedonobacteria</taxon>
        <taxon>Ktedonobacterales</taxon>
        <taxon>Reticulibacteraceae</taxon>
        <taxon>Reticulibacter</taxon>
    </lineage>
</organism>
<name>A0A8J3IX22_9CHLR</name>
<proteinExistence type="predicted"/>
<dbReference type="AlphaFoldDB" id="A0A8J3IX22"/>
<reference evidence="1" key="1">
    <citation type="submission" date="2020-10" db="EMBL/GenBank/DDBJ databases">
        <title>Taxonomic study of unclassified bacteria belonging to the class Ktedonobacteria.</title>
        <authorList>
            <person name="Yabe S."/>
            <person name="Wang C.M."/>
            <person name="Zheng Y."/>
            <person name="Sakai Y."/>
            <person name="Cavaletti L."/>
            <person name="Monciardini P."/>
            <person name="Donadio S."/>
        </authorList>
    </citation>
    <scope>NUCLEOTIDE SEQUENCE</scope>
    <source>
        <strain evidence="1">ID150040</strain>
    </source>
</reference>
<keyword evidence="2" id="KW-1185">Reference proteome</keyword>
<comment type="caution">
    <text evidence="1">The sequence shown here is derived from an EMBL/GenBank/DDBJ whole genome shotgun (WGS) entry which is preliminary data.</text>
</comment>
<gene>
    <name evidence="1" type="ORF">KSF_084480</name>
</gene>
<protein>
    <submittedName>
        <fullName evidence="1">Uncharacterized protein</fullName>
    </submittedName>
</protein>
<evidence type="ECO:0000313" key="1">
    <source>
        <dbReference type="EMBL" id="GHO98400.1"/>
    </source>
</evidence>
<evidence type="ECO:0000313" key="2">
    <source>
        <dbReference type="Proteomes" id="UP000597444"/>
    </source>
</evidence>
<accession>A0A8J3IX22</accession>
<sequence>MQFTNRQTRIAIKVVARTIGKTLPLKIERKRVVLVAGNRFLEQHFQYLDDLLRQINGFRIDAPVPWLSYRDPQGLSSRGLWNEHSRSWDELRPQWPR</sequence>
<dbReference type="Proteomes" id="UP000597444">
    <property type="component" value="Unassembled WGS sequence"/>
</dbReference>